<dbReference type="AlphaFoldDB" id="A0A7W4VP69"/>
<keyword evidence="3" id="KW-1185">Reference proteome</keyword>
<keyword evidence="1" id="KW-1133">Transmembrane helix</keyword>
<keyword evidence="1" id="KW-0472">Membrane</keyword>
<dbReference type="InterPro" id="IPR013901">
    <property type="entry name" value="Anthrone_oxy"/>
</dbReference>
<proteinExistence type="predicted"/>
<evidence type="ECO:0008006" key="4">
    <source>
        <dbReference type="Google" id="ProtNLM"/>
    </source>
</evidence>
<feature type="transmembrane region" description="Helical" evidence="1">
    <location>
        <begin position="44"/>
        <end position="68"/>
    </location>
</feature>
<feature type="transmembrane region" description="Helical" evidence="1">
    <location>
        <begin position="123"/>
        <end position="142"/>
    </location>
</feature>
<accession>A0A7W4VP69</accession>
<keyword evidence="1" id="KW-0812">Transmembrane</keyword>
<name>A0A7W4VP69_9HYPH</name>
<gene>
    <name evidence="2" type="ORF">FHR70_003872</name>
</gene>
<feature type="transmembrane region" description="Helical" evidence="1">
    <location>
        <begin position="74"/>
        <end position="92"/>
    </location>
</feature>
<dbReference type="EMBL" id="JACHWB010000006">
    <property type="protein sequence ID" value="MBB3020784.1"/>
    <property type="molecule type" value="Genomic_DNA"/>
</dbReference>
<comment type="caution">
    <text evidence="2">The sequence shown here is derived from an EMBL/GenBank/DDBJ whole genome shotgun (WGS) entry which is preliminary data.</text>
</comment>
<evidence type="ECO:0000313" key="2">
    <source>
        <dbReference type="EMBL" id="MBB3020784.1"/>
    </source>
</evidence>
<dbReference type="PANTHER" id="PTHR36535:SF1">
    <property type="entry name" value="DUF1772 DOMAIN-CONTAINING PROTEIN"/>
    <property type="match status" value="1"/>
</dbReference>
<feature type="transmembrane region" description="Helical" evidence="1">
    <location>
        <begin position="6"/>
        <end position="23"/>
    </location>
</feature>
<dbReference type="Pfam" id="PF08592">
    <property type="entry name" value="Anthrone_oxy"/>
    <property type="match status" value="1"/>
</dbReference>
<dbReference type="Proteomes" id="UP000532010">
    <property type="component" value="Unassembled WGS sequence"/>
</dbReference>
<reference evidence="2 3" key="1">
    <citation type="submission" date="2020-08" db="EMBL/GenBank/DDBJ databases">
        <title>The Agave Microbiome: Exploring the role of microbial communities in plant adaptations to desert environments.</title>
        <authorList>
            <person name="Partida-Martinez L.P."/>
        </authorList>
    </citation>
    <scope>NUCLEOTIDE SEQUENCE [LARGE SCALE GENOMIC DNA]</scope>
    <source>
        <strain evidence="2 3">AT3.9</strain>
    </source>
</reference>
<protein>
    <recommendedName>
        <fullName evidence="4">DUF1772 domain-containing protein</fullName>
    </recommendedName>
</protein>
<dbReference type="RefSeq" id="WP_183453106.1">
    <property type="nucleotide sequence ID" value="NZ_JACHWB010000006.1"/>
</dbReference>
<evidence type="ECO:0000256" key="1">
    <source>
        <dbReference type="SAM" id="Phobius"/>
    </source>
</evidence>
<sequence>MLTGQLALLVAAVFSGAALYINVAEQPARLGLDDRALLAEWKPAYKHGLAMQAPLAIVGFLLGLAAWWQAGHGGWILGALLMIANWPVTFFATMPTNNRLMATDPAGAGPESRAMIEQWGSLHAGRTALGFGACLAVLWASLS</sequence>
<organism evidence="2 3">
    <name type="scientific">Microvirga lupini</name>
    <dbReference type="NCBI Taxonomy" id="420324"/>
    <lineage>
        <taxon>Bacteria</taxon>
        <taxon>Pseudomonadati</taxon>
        <taxon>Pseudomonadota</taxon>
        <taxon>Alphaproteobacteria</taxon>
        <taxon>Hyphomicrobiales</taxon>
        <taxon>Methylobacteriaceae</taxon>
        <taxon>Microvirga</taxon>
    </lineage>
</organism>
<evidence type="ECO:0000313" key="3">
    <source>
        <dbReference type="Proteomes" id="UP000532010"/>
    </source>
</evidence>
<dbReference type="PANTHER" id="PTHR36535">
    <property type="entry name" value="YALI0E30327P"/>
    <property type="match status" value="1"/>
</dbReference>